<feature type="domain" description="Neurotransmitter-gated ion-channel ligand-binding" evidence="7">
    <location>
        <begin position="23"/>
        <end position="134"/>
    </location>
</feature>
<feature type="transmembrane region" description="Helical" evidence="5">
    <location>
        <begin position="241"/>
        <end position="261"/>
    </location>
</feature>
<protein>
    <submittedName>
        <fullName evidence="10">Neur_chan_LBD domain-containing protein</fullName>
    </submittedName>
</protein>
<evidence type="ECO:0000256" key="1">
    <source>
        <dbReference type="ARBA" id="ARBA00004141"/>
    </source>
</evidence>
<dbReference type="Proteomes" id="UP000095280">
    <property type="component" value="Unplaced"/>
</dbReference>
<dbReference type="WBParaSite" id="maker-uti_cns_0004801-snap-gene-0.5-mRNA-1">
    <property type="protein sequence ID" value="maker-uti_cns_0004801-snap-gene-0.5-mRNA-1"/>
    <property type="gene ID" value="maker-uti_cns_0004801-snap-gene-0.5"/>
</dbReference>
<dbReference type="GO" id="GO:0016020">
    <property type="term" value="C:membrane"/>
    <property type="evidence" value="ECO:0007669"/>
    <property type="project" value="UniProtKB-SubCell"/>
</dbReference>
<evidence type="ECO:0000313" key="9">
    <source>
        <dbReference type="Proteomes" id="UP000095280"/>
    </source>
</evidence>
<feature type="region of interest" description="Disordered" evidence="6">
    <location>
        <begin position="294"/>
        <end position="313"/>
    </location>
</feature>
<feature type="transmembrane region" description="Helical" evidence="5">
    <location>
        <begin position="177"/>
        <end position="198"/>
    </location>
</feature>
<keyword evidence="5" id="KW-0406">Ion transport</keyword>
<dbReference type="PANTHER" id="PTHR18945">
    <property type="entry name" value="NEUROTRANSMITTER GATED ION CHANNEL"/>
    <property type="match status" value="1"/>
</dbReference>
<dbReference type="GO" id="GO:0005230">
    <property type="term" value="F:extracellular ligand-gated monoatomic ion channel activity"/>
    <property type="evidence" value="ECO:0007669"/>
    <property type="project" value="InterPro"/>
</dbReference>
<keyword evidence="2 5" id="KW-0812">Transmembrane</keyword>
<keyword evidence="5" id="KW-0407">Ion channel</keyword>
<dbReference type="InterPro" id="IPR038050">
    <property type="entry name" value="Neuro_actylchol_rec"/>
</dbReference>
<dbReference type="SUPFAM" id="SSF63712">
    <property type="entry name" value="Nicotinic receptor ligand binding domain-like"/>
    <property type="match status" value="2"/>
</dbReference>
<dbReference type="InterPro" id="IPR006201">
    <property type="entry name" value="Neur_channel"/>
</dbReference>
<dbReference type="Gene3D" id="1.20.58.390">
    <property type="entry name" value="Neurotransmitter-gated ion-channel transmembrane domain"/>
    <property type="match status" value="1"/>
</dbReference>
<feature type="domain" description="Neurotransmitter-gated ion-channel ligand-binding" evidence="7">
    <location>
        <begin position="374"/>
        <end position="436"/>
    </location>
</feature>
<evidence type="ECO:0000259" key="8">
    <source>
        <dbReference type="Pfam" id="PF02932"/>
    </source>
</evidence>
<evidence type="ECO:0000256" key="5">
    <source>
        <dbReference type="RuleBase" id="RU000687"/>
    </source>
</evidence>
<keyword evidence="3 5" id="KW-1133">Transmembrane helix</keyword>
<feature type="transmembrane region" description="Helical" evidence="5">
    <location>
        <begin position="332"/>
        <end position="356"/>
    </location>
</feature>
<evidence type="ECO:0000259" key="7">
    <source>
        <dbReference type="Pfam" id="PF02931"/>
    </source>
</evidence>
<sequence>AVRPPPDNGTANTVTLFIFLFSLVKVQWFDSRLSWLTKPNSSFGGVRRISVPSKMVWIAGLTFDNVLGIKDLSLDEPPVSIFINGLVHHQKELLVTFKCQMEMQYFPFDSQKCGISIRSQNLPHETMLKTNFNRDFPTEKYLSRNNEFCIKRIFLEKHRLDLVDAVILALKFQRRSAFYVTNLLFPSILLLAISALAFRMPPDCGERVSFSITIVLSMCVFLQLAGNYTPTQSESVPLITWYFSIAVVMTILNVLCNAFVLRCHSKQHNSAHVSNRLIRALFLNRLVTGRKPQVHAAQDTADQSEGSDGGIPPSPLTTTNECSIVVASADKVFFAMNIFVTVLTVIVTSAFAVSAYSNNCIEGTFSSLVDLVKEEMEIKDVTLDEPPALIFNSGFVQHQKVLLVTFKCQMEMQYFPFDSQKCGISIRPQTLPHETMLKIFFLQNFSTEKYLARNNEFCIKRIFLEKHRLDVLD</sequence>
<dbReference type="Pfam" id="PF02931">
    <property type="entry name" value="Neur_chan_LBD"/>
    <property type="match status" value="2"/>
</dbReference>
<dbReference type="GO" id="GO:0004888">
    <property type="term" value="F:transmembrane signaling receptor activity"/>
    <property type="evidence" value="ECO:0007669"/>
    <property type="project" value="InterPro"/>
</dbReference>
<dbReference type="InterPro" id="IPR036719">
    <property type="entry name" value="Neuro-gated_channel_TM_sf"/>
</dbReference>
<dbReference type="AlphaFoldDB" id="A0A1I8H7M4"/>
<name>A0A1I8H7M4_9PLAT</name>
<dbReference type="Pfam" id="PF02932">
    <property type="entry name" value="Neur_chan_memb"/>
    <property type="match status" value="1"/>
</dbReference>
<accession>A0A1I8H7M4</accession>
<dbReference type="Gene3D" id="2.70.170.10">
    <property type="entry name" value="Neurotransmitter-gated ion-channel ligand-binding domain"/>
    <property type="match status" value="2"/>
</dbReference>
<feature type="transmembrane region" description="Helical" evidence="5">
    <location>
        <begin position="210"/>
        <end position="229"/>
    </location>
</feature>
<dbReference type="SUPFAM" id="SSF90112">
    <property type="entry name" value="Neurotransmitter-gated ion-channel transmembrane pore"/>
    <property type="match status" value="1"/>
</dbReference>
<dbReference type="InterPro" id="IPR006202">
    <property type="entry name" value="Neur_chan_lig-bd"/>
</dbReference>
<feature type="domain" description="Neurotransmitter-gated ion-channel transmembrane" evidence="8">
    <location>
        <begin position="184"/>
        <end position="299"/>
    </location>
</feature>
<evidence type="ECO:0000256" key="3">
    <source>
        <dbReference type="ARBA" id="ARBA00022989"/>
    </source>
</evidence>
<evidence type="ECO:0000256" key="6">
    <source>
        <dbReference type="SAM" id="MobiDB-lite"/>
    </source>
</evidence>
<evidence type="ECO:0000256" key="4">
    <source>
        <dbReference type="ARBA" id="ARBA00023136"/>
    </source>
</evidence>
<evidence type="ECO:0000256" key="2">
    <source>
        <dbReference type="ARBA" id="ARBA00022692"/>
    </source>
</evidence>
<dbReference type="InterPro" id="IPR006029">
    <property type="entry name" value="Neurotrans-gated_channel_TM"/>
</dbReference>
<organism evidence="9 10">
    <name type="scientific">Macrostomum lignano</name>
    <dbReference type="NCBI Taxonomy" id="282301"/>
    <lineage>
        <taxon>Eukaryota</taxon>
        <taxon>Metazoa</taxon>
        <taxon>Spiralia</taxon>
        <taxon>Lophotrochozoa</taxon>
        <taxon>Platyhelminthes</taxon>
        <taxon>Rhabditophora</taxon>
        <taxon>Macrostomorpha</taxon>
        <taxon>Macrostomida</taxon>
        <taxon>Macrostomidae</taxon>
        <taxon>Macrostomum</taxon>
    </lineage>
</organism>
<dbReference type="InterPro" id="IPR036734">
    <property type="entry name" value="Neur_chan_lig-bd_sf"/>
</dbReference>
<proteinExistence type="inferred from homology"/>
<dbReference type="PROSITE" id="PS00236">
    <property type="entry name" value="NEUROTR_ION_CHANNEL"/>
    <property type="match status" value="2"/>
</dbReference>
<keyword evidence="9" id="KW-1185">Reference proteome</keyword>
<evidence type="ECO:0000313" key="10">
    <source>
        <dbReference type="WBParaSite" id="maker-uti_cns_0004801-snap-gene-0.5-mRNA-1"/>
    </source>
</evidence>
<dbReference type="InterPro" id="IPR018000">
    <property type="entry name" value="Neurotransmitter_ion_chnl_CS"/>
</dbReference>
<reference evidence="10" key="1">
    <citation type="submission" date="2016-11" db="UniProtKB">
        <authorList>
            <consortium name="WormBaseParasite"/>
        </authorList>
    </citation>
    <scope>IDENTIFICATION</scope>
</reference>
<keyword evidence="4 5" id="KW-0472">Membrane</keyword>
<keyword evidence="5" id="KW-0813">Transport</keyword>
<comment type="subcellular location">
    <subcellularLocation>
        <location evidence="1">Membrane</location>
        <topology evidence="1">Multi-pass membrane protein</topology>
    </subcellularLocation>
</comment>
<dbReference type="PRINTS" id="PR00252">
    <property type="entry name" value="NRIONCHANNEL"/>
</dbReference>
<comment type="similarity">
    <text evidence="5">Belongs to the ligand-gated ion channel (TC 1.A.9) family.</text>
</comment>
<dbReference type="CDD" id="cd19051">
    <property type="entry name" value="LGIC_TM_cation"/>
    <property type="match status" value="1"/>
</dbReference>